<evidence type="ECO:0000313" key="3">
    <source>
        <dbReference type="Proteomes" id="UP000664521"/>
    </source>
</evidence>
<dbReference type="Pfam" id="PF24476">
    <property type="entry name" value="DUF7580"/>
    <property type="match status" value="1"/>
</dbReference>
<dbReference type="Proteomes" id="UP000664521">
    <property type="component" value="Unassembled WGS sequence"/>
</dbReference>
<dbReference type="EMBL" id="CAJPDS010000114">
    <property type="protein sequence ID" value="CAF9938504.1"/>
    <property type="molecule type" value="Genomic_DNA"/>
</dbReference>
<dbReference type="InterPro" id="IPR000719">
    <property type="entry name" value="Prot_kinase_dom"/>
</dbReference>
<sequence>MDPLSLAGVGLGAASLTMQLFTGCIKGYQIFSDATDVPSQYQYLLTRLRIEQTRLLNWADQVGLLEASLETTSINLGLGHNLINDVLSEIQAAFRGCVDIQARFDPITKSPHLSSPPKQSPQRALKRKALLERVLDIHEKSFRAAGHLQWALIKKDSFEKLVEKLIMFNDRVESLLDRNALGELQTMQIQSNLMLLQVTDEVAKLRLLVEALKINQNPVDQNAYKIWNDRGSIDQGSPESTVASLAQFKSEASLLQQDIKHQVPSRIELSHITLKGAECGTSRSLGRYDGHDIWLEWREQVEDGQFSPETQQIIERRVKQLATLLAIKDKPPLFKAPLCVGYTYDDKDESRHYALAYKVEVPPQSKYRGMRTLRDILGVYPVPSLGERFALASALTDSLFYLHAVSWLHKGIRSDNVLFFQYERAATKPEANQITTADISLPVMSGFDYSRPDLVDEQSFRNTRTPSHDLYSHPDLLQFRTRRSRKCHDMYSLGLILVEIALWRPIEDIVGIEVRRSRLLEIAQTVAGLKENDNSLGSELAARVGDRYTEAVISCVSSENGNGAAAGSKEDDADFAAEMQESFFENVVLKLRRLRQLDF</sequence>
<dbReference type="GO" id="GO:0004672">
    <property type="term" value="F:protein kinase activity"/>
    <property type="evidence" value="ECO:0007669"/>
    <property type="project" value="InterPro"/>
</dbReference>
<dbReference type="OrthoDB" id="1911848at2759"/>
<dbReference type="InterPro" id="IPR011009">
    <property type="entry name" value="Kinase-like_dom_sf"/>
</dbReference>
<dbReference type="PANTHER" id="PTHR37542:SF1">
    <property type="entry name" value="PRION-INHIBITION AND PROPAGATION HELO DOMAIN-CONTAINING PROTEIN"/>
    <property type="match status" value="1"/>
</dbReference>
<dbReference type="Gene3D" id="1.10.510.10">
    <property type="entry name" value="Transferase(Phosphotransferase) domain 1"/>
    <property type="match status" value="1"/>
</dbReference>
<protein>
    <recommendedName>
        <fullName evidence="1">Protein kinase domain-containing protein</fullName>
    </recommendedName>
</protein>
<dbReference type="InterPro" id="IPR038305">
    <property type="entry name" value="HeLo_sf"/>
</dbReference>
<gene>
    <name evidence="2" type="ORF">HETSPECPRED_001096</name>
</gene>
<feature type="domain" description="Protein kinase" evidence="1">
    <location>
        <begin position="170"/>
        <end position="599"/>
    </location>
</feature>
<dbReference type="AlphaFoldDB" id="A0A8H3J0M5"/>
<organism evidence="2 3">
    <name type="scientific">Heterodermia speciosa</name>
    <dbReference type="NCBI Taxonomy" id="116794"/>
    <lineage>
        <taxon>Eukaryota</taxon>
        <taxon>Fungi</taxon>
        <taxon>Dikarya</taxon>
        <taxon>Ascomycota</taxon>
        <taxon>Pezizomycotina</taxon>
        <taxon>Lecanoromycetes</taxon>
        <taxon>OSLEUM clade</taxon>
        <taxon>Lecanoromycetidae</taxon>
        <taxon>Caliciales</taxon>
        <taxon>Physciaceae</taxon>
        <taxon>Heterodermia</taxon>
    </lineage>
</organism>
<dbReference type="Gene3D" id="1.20.120.1020">
    <property type="entry name" value="Prion-inhibition and propagation, HeLo domain"/>
    <property type="match status" value="1"/>
</dbReference>
<dbReference type="InterPro" id="IPR056002">
    <property type="entry name" value="DUF7580"/>
</dbReference>
<dbReference type="PANTHER" id="PTHR37542">
    <property type="entry name" value="HELO DOMAIN-CONTAINING PROTEIN-RELATED"/>
    <property type="match status" value="1"/>
</dbReference>
<evidence type="ECO:0000313" key="2">
    <source>
        <dbReference type="EMBL" id="CAF9938504.1"/>
    </source>
</evidence>
<dbReference type="SUPFAM" id="SSF56112">
    <property type="entry name" value="Protein kinase-like (PK-like)"/>
    <property type="match status" value="1"/>
</dbReference>
<dbReference type="GO" id="GO:0005524">
    <property type="term" value="F:ATP binding"/>
    <property type="evidence" value="ECO:0007669"/>
    <property type="project" value="InterPro"/>
</dbReference>
<evidence type="ECO:0000259" key="1">
    <source>
        <dbReference type="PROSITE" id="PS50011"/>
    </source>
</evidence>
<dbReference type="InterPro" id="IPR029498">
    <property type="entry name" value="HeLo_dom"/>
</dbReference>
<comment type="caution">
    <text evidence="2">The sequence shown here is derived from an EMBL/GenBank/DDBJ whole genome shotgun (WGS) entry which is preliminary data.</text>
</comment>
<dbReference type="Pfam" id="PF14479">
    <property type="entry name" value="HeLo"/>
    <property type="match status" value="1"/>
</dbReference>
<name>A0A8H3J0M5_9LECA</name>
<accession>A0A8H3J0M5</accession>
<reference evidence="2" key="1">
    <citation type="submission" date="2021-03" db="EMBL/GenBank/DDBJ databases">
        <authorList>
            <person name="Tagirdzhanova G."/>
        </authorList>
    </citation>
    <scope>NUCLEOTIDE SEQUENCE</scope>
</reference>
<dbReference type="PROSITE" id="PS50011">
    <property type="entry name" value="PROTEIN_KINASE_DOM"/>
    <property type="match status" value="1"/>
</dbReference>
<keyword evidence="3" id="KW-1185">Reference proteome</keyword>
<proteinExistence type="predicted"/>